<dbReference type="AlphaFoldDB" id="A0A7D5VB29"/>
<feature type="signal peptide" evidence="1">
    <location>
        <begin position="1"/>
        <end position="26"/>
    </location>
</feature>
<sequence length="160" mass="17557">MFLRSMSGLALTSCLLVMSASPVALAFNASSNLPVNVDDKGVALRGYDPMSYFSGKPVQGDAEIKFTFEGATYYFANKENLAKFKANPGQYAPRFGGFCAQGVAKEKKVDTDPLSYKIVDGYLFLTAKPAYKDWVVNVDGYVKQAYVRWPDIKNVPPKGL</sequence>
<keyword evidence="1" id="KW-0732">Signal</keyword>
<name>A0A7D5VB29_9NEIS</name>
<organism evidence="3 4">
    <name type="scientific">Chitinibacter fontanus</name>
    <dbReference type="NCBI Taxonomy" id="1737446"/>
    <lineage>
        <taxon>Bacteria</taxon>
        <taxon>Pseudomonadati</taxon>
        <taxon>Pseudomonadota</taxon>
        <taxon>Betaproteobacteria</taxon>
        <taxon>Neisseriales</taxon>
        <taxon>Chitinibacteraceae</taxon>
        <taxon>Chitinibacter</taxon>
    </lineage>
</organism>
<dbReference type="RefSeq" id="WP_180306494.1">
    <property type="nucleotide sequence ID" value="NZ_CP058952.1"/>
</dbReference>
<dbReference type="InterPro" id="IPR007029">
    <property type="entry name" value="YHS_dom"/>
</dbReference>
<evidence type="ECO:0000256" key="1">
    <source>
        <dbReference type="SAM" id="SignalP"/>
    </source>
</evidence>
<proteinExistence type="predicted"/>
<accession>A0A7D5VB29</accession>
<evidence type="ECO:0000313" key="3">
    <source>
        <dbReference type="EMBL" id="QLI82414.1"/>
    </source>
</evidence>
<reference evidence="3 4" key="1">
    <citation type="journal article" date="2016" name="Int. J. Syst. Evol. Microbiol.">
        <title>Chitinibacter fontanus sp. nov., isolated from a spring.</title>
        <authorList>
            <person name="Sheu S.Y."/>
            <person name="Li Y.S."/>
            <person name="Young C.C."/>
            <person name="Chen W.M."/>
        </authorList>
    </citation>
    <scope>NUCLEOTIDE SEQUENCE [LARGE SCALE GENOMIC DNA]</scope>
    <source>
        <strain evidence="3 4">STM-7</strain>
    </source>
</reference>
<dbReference type="EMBL" id="CP058952">
    <property type="protein sequence ID" value="QLI82414.1"/>
    <property type="molecule type" value="Genomic_DNA"/>
</dbReference>
<dbReference type="Pfam" id="PF04945">
    <property type="entry name" value="YHS"/>
    <property type="match status" value="1"/>
</dbReference>
<gene>
    <name evidence="3" type="ORF">HZU75_13260</name>
</gene>
<feature type="chain" id="PRO_5028886694" evidence="1">
    <location>
        <begin position="27"/>
        <end position="160"/>
    </location>
</feature>
<dbReference type="NCBIfam" id="NF041384">
    <property type="entry name" value="YHS_seleno_dom"/>
    <property type="match status" value="1"/>
</dbReference>
<protein>
    <submittedName>
        <fullName evidence="3">YHS domain-containing protein</fullName>
    </submittedName>
</protein>
<keyword evidence="4" id="KW-1185">Reference proteome</keyword>
<dbReference type="Proteomes" id="UP000510822">
    <property type="component" value="Chromosome"/>
</dbReference>
<evidence type="ECO:0000259" key="2">
    <source>
        <dbReference type="Pfam" id="PF04945"/>
    </source>
</evidence>
<feature type="domain" description="YHS" evidence="2">
    <location>
        <begin position="55"/>
        <end position="93"/>
    </location>
</feature>
<evidence type="ECO:0000313" key="4">
    <source>
        <dbReference type="Proteomes" id="UP000510822"/>
    </source>
</evidence>
<dbReference type="KEGG" id="cfon:HZU75_13260"/>